<keyword evidence="1" id="KW-1133">Transmembrane helix</keyword>
<dbReference type="RefSeq" id="WP_186546431.1">
    <property type="nucleotide sequence ID" value="NZ_CP077091.1"/>
</dbReference>
<keyword evidence="1" id="KW-0472">Membrane</keyword>
<reference evidence="2 3" key="1">
    <citation type="journal article" date="2020" name="Microorganisms">
        <title>Reliable Identification of Environmental Pseudomonas Isolates Using the rpoD Gene.</title>
        <authorList>
            <consortium name="The Broad Institute Genome Sequencing Platform"/>
            <person name="Girard L."/>
            <person name="Lood C."/>
            <person name="Rokni-Zadeh H."/>
            <person name="van Noort V."/>
            <person name="Lavigne R."/>
            <person name="De Mot R."/>
        </authorList>
    </citation>
    <scope>NUCLEOTIDE SEQUENCE [LARGE SCALE GENOMIC DNA]</scope>
    <source>
        <strain evidence="2 3">SWRI65</strain>
    </source>
</reference>
<feature type="transmembrane region" description="Helical" evidence="1">
    <location>
        <begin position="6"/>
        <end position="24"/>
    </location>
</feature>
<accession>A0A9E6THU9</accession>
<dbReference type="AlphaFoldDB" id="A0A9E6THU9"/>
<reference evidence="2 3" key="2">
    <citation type="journal article" date="2021" name="Microorganisms">
        <title>The Ever-Expanding Pseudomonas Genus: Description of 43 New Species and Partition of the Pseudomonas putida Group.</title>
        <authorList>
            <person name="Girard L."/>
            <person name="Lood C."/>
            <person name="Hofte M."/>
            <person name="Vandamme P."/>
            <person name="Rokni-Zadeh H."/>
            <person name="van Noort V."/>
            <person name="Lavigne R."/>
            <person name="De Mot R."/>
        </authorList>
    </citation>
    <scope>NUCLEOTIDE SEQUENCE [LARGE SCALE GENOMIC DNA]</scope>
    <source>
        <strain evidence="2 3">SWRI65</strain>
    </source>
</reference>
<name>A0A9E6THU9_9PSED</name>
<sequence>MTDPSTFWLYVAICALVSAVCRLLPLAVNVERLSGGARTFIDRLGKYTSVAMLVSLLAGALYPLATQQAAAMPWIVPVALAWLLSLTRLKSYYAFLIALAVYVLLALR</sequence>
<dbReference type="EMBL" id="CP077091">
    <property type="protein sequence ID" value="QXI17993.1"/>
    <property type="molecule type" value="Genomic_DNA"/>
</dbReference>
<gene>
    <name evidence="2" type="ORF">HU739_003060</name>
</gene>
<evidence type="ECO:0008006" key="4">
    <source>
        <dbReference type="Google" id="ProtNLM"/>
    </source>
</evidence>
<evidence type="ECO:0000256" key="1">
    <source>
        <dbReference type="SAM" id="Phobius"/>
    </source>
</evidence>
<dbReference type="Proteomes" id="UP000631521">
    <property type="component" value="Chromosome"/>
</dbReference>
<proteinExistence type="predicted"/>
<evidence type="ECO:0000313" key="2">
    <source>
        <dbReference type="EMBL" id="QXI17993.1"/>
    </source>
</evidence>
<dbReference type="KEGG" id="phv:HU739_003060"/>
<keyword evidence="3" id="KW-1185">Reference proteome</keyword>
<feature type="transmembrane region" description="Helical" evidence="1">
    <location>
        <begin position="44"/>
        <end position="62"/>
    </location>
</feature>
<keyword evidence="1" id="KW-0812">Transmembrane</keyword>
<protein>
    <recommendedName>
        <fullName evidence="4">AzlD domain-containing protein</fullName>
    </recommendedName>
</protein>
<feature type="transmembrane region" description="Helical" evidence="1">
    <location>
        <begin position="91"/>
        <end position="107"/>
    </location>
</feature>
<organism evidence="2 3">
    <name type="scientific">Pseudomonas hamedanensis</name>
    <dbReference type="NCBI Taxonomy" id="2745504"/>
    <lineage>
        <taxon>Bacteria</taxon>
        <taxon>Pseudomonadati</taxon>
        <taxon>Pseudomonadota</taxon>
        <taxon>Gammaproteobacteria</taxon>
        <taxon>Pseudomonadales</taxon>
        <taxon>Pseudomonadaceae</taxon>
        <taxon>Pseudomonas</taxon>
    </lineage>
</organism>
<evidence type="ECO:0000313" key="3">
    <source>
        <dbReference type="Proteomes" id="UP000631521"/>
    </source>
</evidence>